<dbReference type="Pfam" id="PF04488">
    <property type="entry name" value="Gly_transf_sug"/>
    <property type="match status" value="1"/>
</dbReference>
<dbReference type="PANTHER" id="PTHR32385:SF15">
    <property type="entry name" value="INOSITOL PHOSPHOCERAMIDE MANNOSYLTRANSFERASE 1"/>
    <property type="match status" value="1"/>
</dbReference>
<dbReference type="InterPro" id="IPR029044">
    <property type="entry name" value="Nucleotide-diphossugar_trans"/>
</dbReference>
<evidence type="ECO:0008006" key="4">
    <source>
        <dbReference type="Google" id="ProtNLM"/>
    </source>
</evidence>
<dbReference type="PANTHER" id="PTHR32385">
    <property type="entry name" value="MANNOSYL PHOSPHORYLINOSITOL CERAMIDE SYNTHASE"/>
    <property type="match status" value="1"/>
</dbReference>
<evidence type="ECO:0000313" key="3">
    <source>
        <dbReference type="Proteomes" id="UP001279642"/>
    </source>
</evidence>
<dbReference type="RefSeq" id="WP_320509146.1">
    <property type="nucleotide sequence ID" value="NZ_JAXCLW010000003.1"/>
</dbReference>
<evidence type="ECO:0000256" key="1">
    <source>
        <dbReference type="ARBA" id="ARBA00022679"/>
    </source>
</evidence>
<comment type="caution">
    <text evidence="2">The sequence shown here is derived from an EMBL/GenBank/DDBJ whole genome shotgun (WGS) entry which is preliminary data.</text>
</comment>
<organism evidence="2 3">
    <name type="scientific">Dongia soli</name>
    <dbReference type="NCBI Taxonomy" id="600628"/>
    <lineage>
        <taxon>Bacteria</taxon>
        <taxon>Pseudomonadati</taxon>
        <taxon>Pseudomonadota</taxon>
        <taxon>Alphaproteobacteria</taxon>
        <taxon>Rhodospirillales</taxon>
        <taxon>Dongiaceae</taxon>
        <taxon>Dongia</taxon>
    </lineage>
</organism>
<dbReference type="EMBL" id="JAXCLW010000003">
    <property type="protein sequence ID" value="MDY0884090.1"/>
    <property type="molecule type" value="Genomic_DNA"/>
</dbReference>
<evidence type="ECO:0000313" key="2">
    <source>
        <dbReference type="EMBL" id="MDY0884090.1"/>
    </source>
</evidence>
<sequence>MDVFPNSTLTRFPAGFHENDELRSQFIRALLLQRSTEAQVEVAGASGILKVLVRFWHDAQAVPYDVAECLQSWLSLRDAGFEIVTFDDASASDYIAKTFGPRHVAAFERCNHPAMRSDYFRLCYVLTAGGFYVDADDVMTEGLWSTLYEDASLKLQPLCYEIPSGIMIPVVEIWDPDIPTEGRIFYVNNNPLVAPPGHPIIRRALERATSALLKGSRPKDIQSTTGPGNLTAALAAHARELALEGLPRDFELMRRWDRVAETRWDLSYRADKRNWRNVVWS</sequence>
<reference evidence="2 3" key="1">
    <citation type="journal article" date="2016" name="Antonie Van Leeuwenhoek">
        <title>Dongia soli sp. nov., isolated from soil from Dokdo, Korea.</title>
        <authorList>
            <person name="Kim D.U."/>
            <person name="Lee H."/>
            <person name="Kim H."/>
            <person name="Kim S.G."/>
            <person name="Ka J.O."/>
        </authorList>
    </citation>
    <scope>NUCLEOTIDE SEQUENCE [LARGE SCALE GENOMIC DNA]</scope>
    <source>
        <strain evidence="2 3">D78</strain>
    </source>
</reference>
<gene>
    <name evidence="2" type="ORF">SMD27_14670</name>
</gene>
<dbReference type="InterPro" id="IPR051706">
    <property type="entry name" value="Glycosyltransferase_domain"/>
</dbReference>
<dbReference type="Gene3D" id="3.90.550.20">
    <property type="match status" value="1"/>
</dbReference>
<protein>
    <recommendedName>
        <fullName evidence="4">Glycosyl transferase-like sugar-binding protein</fullName>
    </recommendedName>
</protein>
<dbReference type="SUPFAM" id="SSF53448">
    <property type="entry name" value="Nucleotide-diphospho-sugar transferases"/>
    <property type="match status" value="1"/>
</dbReference>
<proteinExistence type="predicted"/>
<dbReference type="InterPro" id="IPR007577">
    <property type="entry name" value="GlycoTrfase_DXD_sugar-bd_CS"/>
</dbReference>
<accession>A0ABU5EEX5</accession>
<keyword evidence="1" id="KW-0808">Transferase</keyword>
<name>A0ABU5EEX5_9PROT</name>
<keyword evidence="3" id="KW-1185">Reference proteome</keyword>
<dbReference type="Proteomes" id="UP001279642">
    <property type="component" value="Unassembled WGS sequence"/>
</dbReference>